<sequence length="148" mass="16177">MGSLNCLNNLVSPKQREAFVKRCQQLPLAENAQIDIPVAASPTPALTYHNPAPQAPLENLATAEGLNHFNYQQHLTNMGFDKIYEEFEEHECTSISVPISTVHVKLDQSAKGRLLVPVLFKDSNGALFPATALIDTGAMANFVNEGFI</sequence>
<organism evidence="1 2">
    <name type="scientific">Puccinia coronata f. sp. avenae</name>
    <dbReference type="NCBI Taxonomy" id="200324"/>
    <lineage>
        <taxon>Eukaryota</taxon>
        <taxon>Fungi</taxon>
        <taxon>Dikarya</taxon>
        <taxon>Basidiomycota</taxon>
        <taxon>Pucciniomycotina</taxon>
        <taxon>Pucciniomycetes</taxon>
        <taxon>Pucciniales</taxon>
        <taxon>Pucciniaceae</taxon>
        <taxon>Puccinia</taxon>
    </lineage>
</organism>
<dbReference type="Proteomes" id="UP000235392">
    <property type="component" value="Unassembled WGS sequence"/>
</dbReference>
<comment type="caution">
    <text evidence="1">The sequence shown here is derived from an EMBL/GenBank/DDBJ whole genome shotgun (WGS) entry which is preliminary data.</text>
</comment>
<name>A0A2N5V6P6_9BASI</name>
<evidence type="ECO:0000313" key="1">
    <source>
        <dbReference type="EMBL" id="PLW45576.1"/>
    </source>
</evidence>
<reference evidence="1 2" key="1">
    <citation type="submission" date="2017-11" db="EMBL/GenBank/DDBJ databases">
        <title>De novo assembly and phasing of dikaryotic genomes from two isolates of Puccinia coronata f. sp. avenae, the causal agent of oat crown rust.</title>
        <authorList>
            <person name="Miller M.E."/>
            <person name="Zhang Y."/>
            <person name="Omidvar V."/>
            <person name="Sperschneider J."/>
            <person name="Schwessinger B."/>
            <person name="Raley C."/>
            <person name="Palmer J.M."/>
            <person name="Garnica D."/>
            <person name="Upadhyaya N."/>
            <person name="Rathjen J."/>
            <person name="Taylor J.M."/>
            <person name="Park R.F."/>
            <person name="Dodds P.N."/>
            <person name="Hirsch C.D."/>
            <person name="Kianian S.F."/>
            <person name="Figueroa M."/>
        </authorList>
    </citation>
    <scope>NUCLEOTIDE SEQUENCE [LARGE SCALE GENOMIC DNA]</scope>
    <source>
        <strain evidence="1">12SD80</strain>
    </source>
</reference>
<proteinExistence type="predicted"/>
<gene>
    <name evidence="1" type="ORF">PCASD_06267</name>
</gene>
<evidence type="ECO:0000313" key="2">
    <source>
        <dbReference type="Proteomes" id="UP000235392"/>
    </source>
</evidence>
<accession>A0A2N5V6P6</accession>
<protein>
    <submittedName>
        <fullName evidence="1">Uncharacterized protein</fullName>
    </submittedName>
</protein>
<dbReference type="EMBL" id="PGCI01000047">
    <property type="protein sequence ID" value="PLW45576.1"/>
    <property type="molecule type" value="Genomic_DNA"/>
</dbReference>
<dbReference type="AlphaFoldDB" id="A0A2N5V6P6"/>